<gene>
    <name evidence="1" type="ORF">F5148DRAFT_606241</name>
</gene>
<accession>A0ACC0UGX5</accession>
<sequence>MLHVPSDDNNIHQMEPHSSIAPSPENSPSSSPASLSSSTISSLTTWRSASEQLPTPIFSFPDPPFHLIGTISAITTGGPSMQHISSVHTSSLNAPSFQESIIPSIDEDDLRWTAGVPCHMLDVFRANPFTLTDLPRTSLPSLHNSVNPHNAECKVRSSRSAAKHGRSPDAVEQKKKSRAKRARIHLSPVVPFPATGPQEMFAYEFRLDAQCGSNDLSHADNYGRGGDMPPSYSLSRTIDDRGHLSVPRPVVASSAEATPLCFPAEYKDMDLSPPPCLPYPYPRIASIPEKRMLERRTQPSPHPLFPSMLFSTHLSSRRGELSNPAALLRQGVDEYLPKLEFELECNSLPIAVPMQAASERVQICRVSAAPTASSIQKPLYACPLCPRDFQLPNGLALHLKWHDRVGSLTKKQISYPSRRPQHRVTQIFCDESSPPNARDVRANRSPVRDHSQRGAITRLPSTSYTATQVHKSARAESMESSSHGQQAMSSISYERQPQECALFHDALQSNRHLSLSLDNNVYLAPLDGLSVLQPLPFEQYQSSCSQLCIVPPQ</sequence>
<keyword evidence="2" id="KW-1185">Reference proteome</keyword>
<proteinExistence type="predicted"/>
<protein>
    <submittedName>
        <fullName evidence="1">Uncharacterized protein</fullName>
    </submittedName>
</protein>
<evidence type="ECO:0000313" key="1">
    <source>
        <dbReference type="EMBL" id="KAI9510314.1"/>
    </source>
</evidence>
<name>A0ACC0UGX5_9AGAM</name>
<dbReference type="Proteomes" id="UP001207468">
    <property type="component" value="Unassembled WGS sequence"/>
</dbReference>
<dbReference type="EMBL" id="JAGFNK010000045">
    <property type="protein sequence ID" value="KAI9510314.1"/>
    <property type="molecule type" value="Genomic_DNA"/>
</dbReference>
<comment type="caution">
    <text evidence="1">The sequence shown here is derived from an EMBL/GenBank/DDBJ whole genome shotgun (WGS) entry which is preliminary data.</text>
</comment>
<organism evidence="1 2">
    <name type="scientific">Russula earlei</name>
    <dbReference type="NCBI Taxonomy" id="71964"/>
    <lineage>
        <taxon>Eukaryota</taxon>
        <taxon>Fungi</taxon>
        <taxon>Dikarya</taxon>
        <taxon>Basidiomycota</taxon>
        <taxon>Agaricomycotina</taxon>
        <taxon>Agaricomycetes</taxon>
        <taxon>Russulales</taxon>
        <taxon>Russulaceae</taxon>
        <taxon>Russula</taxon>
    </lineage>
</organism>
<evidence type="ECO:0000313" key="2">
    <source>
        <dbReference type="Proteomes" id="UP001207468"/>
    </source>
</evidence>
<reference evidence="1" key="1">
    <citation type="submission" date="2021-03" db="EMBL/GenBank/DDBJ databases">
        <title>Evolutionary priming and transition to the ectomycorrhizal habit in an iconic lineage of mushroom-forming fungi: is preadaptation a requirement?</title>
        <authorList>
            <consortium name="DOE Joint Genome Institute"/>
            <person name="Looney B.P."/>
            <person name="Miyauchi S."/>
            <person name="Morin E."/>
            <person name="Drula E."/>
            <person name="Courty P.E."/>
            <person name="Chicoki N."/>
            <person name="Fauchery L."/>
            <person name="Kohler A."/>
            <person name="Kuo A."/>
            <person name="LaButti K."/>
            <person name="Pangilinan J."/>
            <person name="Lipzen A."/>
            <person name="Riley R."/>
            <person name="Andreopoulos W."/>
            <person name="He G."/>
            <person name="Johnson J."/>
            <person name="Barry K.W."/>
            <person name="Grigoriev I.V."/>
            <person name="Nagy L."/>
            <person name="Hibbett D."/>
            <person name="Henrissat B."/>
            <person name="Matheny P.B."/>
            <person name="Labbe J."/>
            <person name="Martin A.F."/>
        </authorList>
    </citation>
    <scope>NUCLEOTIDE SEQUENCE</scope>
    <source>
        <strain evidence="1">BPL698</strain>
    </source>
</reference>